<dbReference type="Proteomes" id="UP000693898">
    <property type="component" value="Segment"/>
</dbReference>
<name>A0A8F3C9B5_9CAUD</name>
<accession>A0A8F3C9B5</accession>
<dbReference type="GeneID" id="80832434"/>
<proteinExistence type="predicted"/>
<dbReference type="KEGG" id="vg:80832434"/>
<dbReference type="EMBL" id="MZ336020">
    <property type="protein sequence ID" value="QWY14097.1"/>
    <property type="molecule type" value="Genomic_DNA"/>
</dbReference>
<evidence type="ECO:0000256" key="1">
    <source>
        <dbReference type="SAM" id="MobiDB-lite"/>
    </source>
</evidence>
<feature type="region of interest" description="Disordered" evidence="1">
    <location>
        <begin position="117"/>
        <end position="142"/>
    </location>
</feature>
<dbReference type="Pfam" id="PF21822">
    <property type="entry name" value="Phage_TAC_15"/>
    <property type="match status" value="1"/>
</dbReference>
<sequence length="142" mass="16043">MACKDLHGVINDRPVYVRQWPASTALENLSEALALFGNQLAFFIDGSYQFGDILAVMHRSDPKALTAVIRKFVIAASVDGKSVQETMFNAEYNGDLYRIFRTFAFVCEVNYRDFFAEGAPPPEPDQSEELEQEDQLEKKLTP</sequence>
<feature type="compositionally biased region" description="Acidic residues" evidence="1">
    <location>
        <begin position="125"/>
        <end position="134"/>
    </location>
</feature>
<evidence type="ECO:0000313" key="2">
    <source>
        <dbReference type="EMBL" id="QWY14097.1"/>
    </source>
</evidence>
<dbReference type="RefSeq" id="YP_010845282.1">
    <property type="nucleotide sequence ID" value="NC_079187.1"/>
</dbReference>
<protein>
    <submittedName>
        <fullName evidence="2">Uncharacterized protein</fullName>
    </submittedName>
</protein>
<reference evidence="2" key="1">
    <citation type="submission" date="2021-06" db="EMBL/GenBank/DDBJ databases">
        <authorList>
            <person name="Le T.D."/>
        </authorList>
    </citation>
    <scope>NUCLEOTIDE SEQUENCE</scope>
</reference>
<keyword evidence="3" id="KW-1185">Reference proteome</keyword>
<evidence type="ECO:0000313" key="3">
    <source>
        <dbReference type="Proteomes" id="UP000693898"/>
    </source>
</evidence>
<organism evidence="2 3">
    <name type="scientific">Aeromonas phage pAh6.2TG</name>
    <dbReference type="NCBI Taxonomy" id="2849625"/>
    <lineage>
        <taxon>Viruses</taxon>
        <taxon>Duplodnaviria</taxon>
        <taxon>Heunggongvirae</taxon>
        <taxon>Uroviricota</taxon>
        <taxon>Caudoviricetes</taxon>
        <taxon>Chaseviridae</taxon>
        <taxon>Nefertitivirinae</taxon>
        <taxon>Phayathaivirus</taxon>
        <taxon>Phayathaivirus pAh62TG</taxon>
    </lineage>
</organism>
<dbReference type="InterPro" id="IPR049156">
    <property type="entry name" value="Phage_chap_TAC_15-like"/>
</dbReference>